<dbReference type="InterPro" id="IPR000719">
    <property type="entry name" value="Prot_kinase_dom"/>
</dbReference>
<accession>A4VEY0</accession>
<dbReference type="GO" id="GO:0005524">
    <property type="term" value="F:ATP binding"/>
    <property type="evidence" value="ECO:0007669"/>
    <property type="project" value="UniProtKB-KW"/>
</dbReference>
<dbReference type="GO" id="GO:0005776">
    <property type="term" value="C:autophagosome"/>
    <property type="evidence" value="ECO:0007669"/>
    <property type="project" value="TreeGrafter"/>
</dbReference>
<dbReference type="RefSeq" id="XP_001471077.2">
    <property type="nucleotide sequence ID" value="XM_001471027.2"/>
</dbReference>
<sequence>MQNRIFEGEMSKYQENKNLQIQGGQASIYFAIDLKNQQQVIIKEYFKDSNFQVDYAVLKKIQDKYSENLGQLENLVKIYDLIGEKEKIKFIVIEYCNEGDLYNYLFKKQQEVQTLEQAIKVIDIVIQITKGMMILKELNLAHRDLKPEY</sequence>
<dbReference type="GO" id="GO:0000045">
    <property type="term" value="P:autophagosome assembly"/>
    <property type="evidence" value="ECO:0007669"/>
    <property type="project" value="TreeGrafter"/>
</dbReference>
<dbReference type="GO" id="GO:0004674">
    <property type="term" value="F:protein serine/threonine kinase activity"/>
    <property type="evidence" value="ECO:0007669"/>
    <property type="project" value="InterPro"/>
</dbReference>
<dbReference type="Pfam" id="PF07714">
    <property type="entry name" value="PK_Tyr_Ser-Thr"/>
    <property type="match status" value="1"/>
</dbReference>
<organism evidence="6 7">
    <name type="scientific">Tetrahymena thermophila (strain SB210)</name>
    <dbReference type="NCBI Taxonomy" id="312017"/>
    <lineage>
        <taxon>Eukaryota</taxon>
        <taxon>Sar</taxon>
        <taxon>Alveolata</taxon>
        <taxon>Ciliophora</taxon>
        <taxon>Intramacronucleata</taxon>
        <taxon>Oligohymenophorea</taxon>
        <taxon>Hymenostomatida</taxon>
        <taxon>Tetrahymenina</taxon>
        <taxon>Tetrahymenidae</taxon>
        <taxon>Tetrahymena</taxon>
    </lineage>
</organism>
<dbReference type="InterPro" id="IPR011009">
    <property type="entry name" value="Kinase-like_dom_sf"/>
</dbReference>
<dbReference type="EMBL" id="GG662781">
    <property type="protein sequence ID" value="EDK32087.2"/>
    <property type="molecule type" value="Genomic_DNA"/>
</dbReference>
<keyword evidence="2" id="KW-0547">Nucleotide-binding</keyword>
<dbReference type="InterPro" id="IPR001245">
    <property type="entry name" value="Ser-Thr/Tyr_kinase_cat_dom"/>
</dbReference>
<keyword evidence="1" id="KW-0808">Transferase</keyword>
<dbReference type="GO" id="GO:0016020">
    <property type="term" value="C:membrane"/>
    <property type="evidence" value="ECO:0007669"/>
    <property type="project" value="TreeGrafter"/>
</dbReference>
<keyword evidence="4" id="KW-0067">ATP-binding</keyword>
<gene>
    <name evidence="6" type="ORF">TTHERM_01273287</name>
</gene>
<dbReference type="AlphaFoldDB" id="A4VEY0"/>
<evidence type="ECO:0000256" key="3">
    <source>
        <dbReference type="ARBA" id="ARBA00022777"/>
    </source>
</evidence>
<evidence type="ECO:0000256" key="1">
    <source>
        <dbReference type="ARBA" id="ARBA00022679"/>
    </source>
</evidence>
<evidence type="ECO:0000313" key="7">
    <source>
        <dbReference type="Proteomes" id="UP000009168"/>
    </source>
</evidence>
<dbReference type="InParanoid" id="A4VEY0"/>
<dbReference type="Proteomes" id="UP000009168">
    <property type="component" value="Unassembled WGS sequence"/>
</dbReference>
<dbReference type="PANTHER" id="PTHR24348">
    <property type="entry name" value="SERINE/THREONINE-PROTEIN KINASE UNC-51-RELATED"/>
    <property type="match status" value="1"/>
</dbReference>
<dbReference type="GO" id="GO:0000407">
    <property type="term" value="C:phagophore assembly site"/>
    <property type="evidence" value="ECO:0007669"/>
    <property type="project" value="TreeGrafter"/>
</dbReference>
<dbReference type="GeneID" id="7834125"/>
<dbReference type="GO" id="GO:0005829">
    <property type="term" value="C:cytosol"/>
    <property type="evidence" value="ECO:0007669"/>
    <property type="project" value="TreeGrafter"/>
</dbReference>
<dbReference type="STRING" id="312017.A4VEY0"/>
<dbReference type="Gene3D" id="1.10.510.10">
    <property type="entry name" value="Transferase(Phosphotransferase) domain 1"/>
    <property type="match status" value="1"/>
</dbReference>
<dbReference type="PANTHER" id="PTHR24348:SF22">
    <property type="entry name" value="NON-SPECIFIC SERINE_THREONINE PROTEIN KINASE"/>
    <property type="match status" value="1"/>
</dbReference>
<evidence type="ECO:0000256" key="2">
    <source>
        <dbReference type="ARBA" id="ARBA00022741"/>
    </source>
</evidence>
<evidence type="ECO:0000313" key="6">
    <source>
        <dbReference type="EMBL" id="EDK32087.2"/>
    </source>
</evidence>
<name>A4VEY0_TETTS</name>
<reference evidence="7" key="1">
    <citation type="journal article" date="2006" name="PLoS Biol.">
        <title>Macronuclear genome sequence of the ciliate Tetrahymena thermophila, a model eukaryote.</title>
        <authorList>
            <person name="Eisen J.A."/>
            <person name="Coyne R.S."/>
            <person name="Wu M."/>
            <person name="Wu D."/>
            <person name="Thiagarajan M."/>
            <person name="Wortman J.R."/>
            <person name="Badger J.H."/>
            <person name="Ren Q."/>
            <person name="Amedeo P."/>
            <person name="Jones K.M."/>
            <person name="Tallon L.J."/>
            <person name="Delcher A.L."/>
            <person name="Salzberg S.L."/>
            <person name="Silva J.C."/>
            <person name="Haas B.J."/>
            <person name="Majoros W.H."/>
            <person name="Farzad M."/>
            <person name="Carlton J.M."/>
            <person name="Smith R.K. Jr."/>
            <person name="Garg J."/>
            <person name="Pearlman R.E."/>
            <person name="Karrer K.M."/>
            <person name="Sun L."/>
            <person name="Manning G."/>
            <person name="Elde N.C."/>
            <person name="Turkewitz A.P."/>
            <person name="Asai D.J."/>
            <person name="Wilkes D.E."/>
            <person name="Wang Y."/>
            <person name="Cai H."/>
            <person name="Collins K."/>
            <person name="Stewart B.A."/>
            <person name="Lee S.R."/>
            <person name="Wilamowska K."/>
            <person name="Weinberg Z."/>
            <person name="Ruzzo W.L."/>
            <person name="Wloga D."/>
            <person name="Gaertig J."/>
            <person name="Frankel J."/>
            <person name="Tsao C.-C."/>
            <person name="Gorovsky M.A."/>
            <person name="Keeling P.J."/>
            <person name="Waller R.F."/>
            <person name="Patron N.J."/>
            <person name="Cherry J.M."/>
            <person name="Stover N.A."/>
            <person name="Krieger C.J."/>
            <person name="del Toro C."/>
            <person name="Ryder H.F."/>
            <person name="Williamson S.C."/>
            <person name="Barbeau R.A."/>
            <person name="Hamilton E.P."/>
            <person name="Orias E."/>
        </authorList>
    </citation>
    <scope>NUCLEOTIDE SEQUENCE [LARGE SCALE GENOMIC DNA]</scope>
    <source>
        <strain evidence="7">SB210</strain>
    </source>
</reference>
<dbReference type="InterPro" id="IPR045269">
    <property type="entry name" value="Atg1-like"/>
</dbReference>
<evidence type="ECO:0000256" key="4">
    <source>
        <dbReference type="ARBA" id="ARBA00022840"/>
    </source>
</evidence>
<dbReference type="HOGENOM" id="CLU_1258368_0_0_1"/>
<dbReference type="KEGG" id="tet:TTHERM_01273287"/>
<dbReference type="PROSITE" id="PS50011">
    <property type="entry name" value="PROTEIN_KINASE_DOM"/>
    <property type="match status" value="1"/>
</dbReference>
<dbReference type="SUPFAM" id="SSF56112">
    <property type="entry name" value="Protein kinase-like (PK-like)"/>
    <property type="match status" value="1"/>
</dbReference>
<dbReference type="OrthoDB" id="424326at2759"/>
<feature type="domain" description="Protein kinase" evidence="5">
    <location>
        <begin position="1"/>
        <end position="149"/>
    </location>
</feature>
<evidence type="ECO:0000259" key="5">
    <source>
        <dbReference type="PROSITE" id="PS50011"/>
    </source>
</evidence>
<keyword evidence="7" id="KW-1185">Reference proteome</keyword>
<protein>
    <submittedName>
        <fullName evidence="6">Protein kinase</fullName>
    </submittedName>
</protein>
<keyword evidence="3 6" id="KW-0418">Kinase</keyword>
<proteinExistence type="predicted"/>
<dbReference type="GO" id="GO:0010506">
    <property type="term" value="P:regulation of autophagy"/>
    <property type="evidence" value="ECO:0007669"/>
    <property type="project" value="InterPro"/>
</dbReference>